<sequence length="135" mass="14381">MTTTPSPSVWPTFRARDARGLMAFLVSAFGFEETVCHEQDGVVHHAELAWPPGGGVMLGSARDDGKAVTTGGFSCYVVVPEGQIEALAERAWGAGATISTELHVTDYGSKDFAARDPEGNTWYFGTYPGAHRATS</sequence>
<evidence type="ECO:0000259" key="1">
    <source>
        <dbReference type="Pfam" id="PF00903"/>
    </source>
</evidence>
<dbReference type="Gene3D" id="3.30.720.110">
    <property type="match status" value="1"/>
</dbReference>
<proteinExistence type="predicted"/>
<dbReference type="InterPro" id="IPR029068">
    <property type="entry name" value="Glyas_Bleomycin-R_OHBP_Dase"/>
</dbReference>
<dbReference type="EMBL" id="BAAAZO010000001">
    <property type="protein sequence ID" value="GAA3590175.1"/>
    <property type="molecule type" value="Genomic_DNA"/>
</dbReference>
<dbReference type="PANTHER" id="PTHR34109">
    <property type="entry name" value="BNAUNNG04460D PROTEIN-RELATED"/>
    <property type="match status" value="1"/>
</dbReference>
<gene>
    <name evidence="2" type="ORF">GCM10022223_00820</name>
</gene>
<dbReference type="SUPFAM" id="SSF54593">
    <property type="entry name" value="Glyoxalase/Bleomycin resistance protein/Dihydroxybiphenyl dioxygenase"/>
    <property type="match status" value="1"/>
</dbReference>
<dbReference type="RefSeq" id="WP_231485362.1">
    <property type="nucleotide sequence ID" value="NZ_BAAAZO010000001.1"/>
</dbReference>
<dbReference type="InterPro" id="IPR004360">
    <property type="entry name" value="Glyas_Fos-R_dOase_dom"/>
</dbReference>
<dbReference type="Pfam" id="PF00903">
    <property type="entry name" value="Glyoxalase"/>
    <property type="match status" value="1"/>
</dbReference>
<dbReference type="PANTHER" id="PTHR34109:SF1">
    <property type="entry name" value="VOC DOMAIN-CONTAINING PROTEIN"/>
    <property type="match status" value="1"/>
</dbReference>
<evidence type="ECO:0000313" key="2">
    <source>
        <dbReference type="EMBL" id="GAA3590175.1"/>
    </source>
</evidence>
<dbReference type="Proteomes" id="UP001501074">
    <property type="component" value="Unassembled WGS sequence"/>
</dbReference>
<evidence type="ECO:0000313" key="3">
    <source>
        <dbReference type="Proteomes" id="UP001501074"/>
    </source>
</evidence>
<accession>A0ABP6YX54</accession>
<organism evidence="2 3">
    <name type="scientific">Kineosporia mesophila</name>
    <dbReference type="NCBI Taxonomy" id="566012"/>
    <lineage>
        <taxon>Bacteria</taxon>
        <taxon>Bacillati</taxon>
        <taxon>Actinomycetota</taxon>
        <taxon>Actinomycetes</taxon>
        <taxon>Kineosporiales</taxon>
        <taxon>Kineosporiaceae</taxon>
        <taxon>Kineosporia</taxon>
    </lineage>
</organism>
<feature type="domain" description="Glyoxalase/fosfomycin resistance/dioxygenase" evidence="1">
    <location>
        <begin position="13"/>
        <end position="123"/>
    </location>
</feature>
<comment type="caution">
    <text evidence="2">The sequence shown here is derived from an EMBL/GenBank/DDBJ whole genome shotgun (WGS) entry which is preliminary data.</text>
</comment>
<keyword evidence="3" id="KW-1185">Reference proteome</keyword>
<protein>
    <submittedName>
        <fullName evidence="2">VOC family protein</fullName>
    </submittedName>
</protein>
<reference evidence="3" key="1">
    <citation type="journal article" date="2019" name="Int. J. Syst. Evol. Microbiol.">
        <title>The Global Catalogue of Microorganisms (GCM) 10K type strain sequencing project: providing services to taxonomists for standard genome sequencing and annotation.</title>
        <authorList>
            <consortium name="The Broad Institute Genomics Platform"/>
            <consortium name="The Broad Institute Genome Sequencing Center for Infectious Disease"/>
            <person name="Wu L."/>
            <person name="Ma J."/>
        </authorList>
    </citation>
    <scope>NUCLEOTIDE SEQUENCE [LARGE SCALE GENOMIC DNA]</scope>
    <source>
        <strain evidence="3">JCM 16902</strain>
    </source>
</reference>
<name>A0ABP6YX54_9ACTN</name>
<dbReference type="Gene3D" id="3.30.720.120">
    <property type="match status" value="1"/>
</dbReference>